<evidence type="ECO:0000313" key="3">
    <source>
        <dbReference type="Proteomes" id="UP000219799"/>
    </source>
</evidence>
<reference evidence="2 3" key="1">
    <citation type="submission" date="2016-06" db="EMBL/GenBank/DDBJ databases">
        <authorList>
            <consortium name="Pathogen Informatics"/>
        </authorList>
    </citation>
    <scope>NUCLEOTIDE SEQUENCE [LARGE SCALE GENOMIC DNA]</scope>
    <source>
        <strain evidence="2">PmlGA01</strain>
    </source>
</reference>
<organism evidence="2 3">
    <name type="scientific">Plasmodium malariae</name>
    <dbReference type="NCBI Taxonomy" id="5858"/>
    <lineage>
        <taxon>Eukaryota</taxon>
        <taxon>Sar</taxon>
        <taxon>Alveolata</taxon>
        <taxon>Apicomplexa</taxon>
        <taxon>Aconoidasida</taxon>
        <taxon>Haemosporida</taxon>
        <taxon>Plasmodiidae</taxon>
        <taxon>Plasmodium</taxon>
        <taxon>Plasmodium (Plasmodium)</taxon>
    </lineage>
</organism>
<sequence length="34" mass="3902">MENRTCSSGSGKIMPPEQNRNNVAKRRTKIKQKI</sequence>
<feature type="region of interest" description="Disordered" evidence="1">
    <location>
        <begin position="1"/>
        <end position="34"/>
    </location>
</feature>
<evidence type="ECO:0000313" key="2">
    <source>
        <dbReference type="EMBL" id="SBT80684.1"/>
    </source>
</evidence>
<feature type="compositionally biased region" description="Basic residues" evidence="1">
    <location>
        <begin position="23"/>
        <end position="34"/>
    </location>
</feature>
<protein>
    <submittedName>
        <fullName evidence="2">Uncharacterized protein</fullName>
    </submittedName>
</protein>
<name>A0A1C3L298_PLAMA</name>
<dbReference type="EMBL" id="LT594502">
    <property type="protein sequence ID" value="SBT80684.1"/>
    <property type="molecule type" value="Genomic_DNA"/>
</dbReference>
<evidence type="ECO:0000256" key="1">
    <source>
        <dbReference type="SAM" id="MobiDB-lite"/>
    </source>
</evidence>
<dbReference type="Proteomes" id="UP000219799">
    <property type="component" value="Chromosome 14"/>
</dbReference>
<proteinExistence type="predicted"/>
<accession>A0A1C3L298</accession>
<dbReference type="AlphaFoldDB" id="A0A1C3L298"/>
<feature type="compositionally biased region" description="Polar residues" evidence="1">
    <location>
        <begin position="1"/>
        <end position="10"/>
    </location>
</feature>
<gene>
    <name evidence="2" type="primary">PmlGA01_140017800</name>
    <name evidence="2" type="ORF">PMLGA01_140017800</name>
</gene>